<protein>
    <submittedName>
        <fullName evidence="3">Uncharacterized protein isoform X1</fullName>
    </submittedName>
</protein>
<evidence type="ECO:0000313" key="3">
    <source>
        <dbReference type="RefSeq" id="XP_072835640.1"/>
    </source>
</evidence>
<accession>A0ABM5ER54</accession>
<feature type="region of interest" description="Disordered" evidence="1">
    <location>
        <begin position="126"/>
        <end position="146"/>
    </location>
</feature>
<reference evidence="3" key="1">
    <citation type="submission" date="2025-08" db="UniProtKB">
        <authorList>
            <consortium name="RefSeq"/>
        </authorList>
    </citation>
    <scope>IDENTIFICATION</scope>
</reference>
<proteinExistence type="predicted"/>
<organism evidence="2 3">
    <name type="scientific">Pogona vitticeps</name>
    <name type="common">central bearded dragon</name>
    <dbReference type="NCBI Taxonomy" id="103695"/>
    <lineage>
        <taxon>Eukaryota</taxon>
        <taxon>Metazoa</taxon>
        <taxon>Chordata</taxon>
        <taxon>Craniata</taxon>
        <taxon>Vertebrata</taxon>
        <taxon>Euteleostomi</taxon>
        <taxon>Lepidosauria</taxon>
        <taxon>Squamata</taxon>
        <taxon>Bifurcata</taxon>
        <taxon>Unidentata</taxon>
        <taxon>Episquamata</taxon>
        <taxon>Toxicofera</taxon>
        <taxon>Iguania</taxon>
        <taxon>Acrodonta</taxon>
        <taxon>Agamidae</taxon>
        <taxon>Amphibolurinae</taxon>
        <taxon>Pogona</taxon>
    </lineage>
</organism>
<sequence length="398" mass="43850">MEPLPANGNQRVGPLGPPLLIPLPWRRWDAKGWCVTLFLPHRVSPLFVRPAPAAPRGCSGCKAGGRPSLRWTLPRSDRGRRLGVVLSVSSFTRMQSFIVHLRHPATSRNDRIQKGRRDMASCLQSPSQLGFESRGGDSRGLPSPLLSRQGREKVQFGAECRDRLLCVSCVVLSVSSFTRLQSFIVHLRHPATSRNDRIQKGRRDMASCLQSPSQLGFESRGGDSRGLPSPLLSRQGREKVQFGAECRDRLLCVSCVVLSVSSFTRMQSFIVHLRHPATSRNDRIQKGRRDMASCLQSPSQLGFESRGGDSRGLPSPLLSRQGREKVQFGAECRDRLLCVSCVVLSVSSFTRMQSFIVHLRHPATSRNDRIQKGRRVSVQGAGGMVGIPCGSVTSPSAP</sequence>
<feature type="region of interest" description="Disordered" evidence="1">
    <location>
        <begin position="212"/>
        <end position="231"/>
    </location>
</feature>
<dbReference type="Proteomes" id="UP001652642">
    <property type="component" value="Chromosome 9"/>
</dbReference>
<evidence type="ECO:0000256" key="1">
    <source>
        <dbReference type="SAM" id="MobiDB-lite"/>
    </source>
</evidence>
<feature type="region of interest" description="Disordered" evidence="1">
    <location>
        <begin position="298"/>
        <end position="317"/>
    </location>
</feature>
<name>A0ABM5ER54_9SAUR</name>
<evidence type="ECO:0000313" key="2">
    <source>
        <dbReference type="Proteomes" id="UP001652642"/>
    </source>
</evidence>
<dbReference type="RefSeq" id="XP_072835640.1">
    <property type="nucleotide sequence ID" value="XM_072979539.1"/>
</dbReference>
<dbReference type="GeneID" id="140701955"/>
<keyword evidence="2" id="KW-1185">Reference proteome</keyword>
<gene>
    <name evidence="3" type="primary">LOC140701955</name>
</gene>